<evidence type="ECO:0000313" key="2">
    <source>
        <dbReference type="EMBL" id="ELZ20172.1"/>
    </source>
</evidence>
<comment type="caution">
    <text evidence="2">The sequence shown here is derived from an EMBL/GenBank/DDBJ whole genome shotgun (WGS) entry which is preliminary data.</text>
</comment>
<keyword evidence="1" id="KW-0472">Membrane</keyword>
<evidence type="ECO:0000256" key="1">
    <source>
        <dbReference type="SAM" id="Phobius"/>
    </source>
</evidence>
<reference evidence="2 3" key="1">
    <citation type="journal article" date="2014" name="PLoS Genet.">
        <title>Phylogenetically driven sequencing of extremely halophilic archaea reveals strategies for static and dynamic osmo-response.</title>
        <authorList>
            <person name="Becker E.A."/>
            <person name="Seitzer P.M."/>
            <person name="Tritt A."/>
            <person name="Larsen D."/>
            <person name="Krusor M."/>
            <person name="Yao A.I."/>
            <person name="Wu D."/>
            <person name="Madern D."/>
            <person name="Eisen J.A."/>
            <person name="Darling A.E."/>
            <person name="Facciotti M.T."/>
        </authorList>
    </citation>
    <scope>NUCLEOTIDE SEQUENCE [LARGE SCALE GENOMIC DNA]</scope>
    <source>
        <strain evidence="2 3">JCM 13891</strain>
    </source>
</reference>
<proteinExistence type="predicted"/>
<accession>M0CCT4</accession>
<keyword evidence="1" id="KW-0812">Transmembrane</keyword>
<dbReference type="EMBL" id="AOIS01000027">
    <property type="protein sequence ID" value="ELZ20172.1"/>
    <property type="molecule type" value="Genomic_DNA"/>
</dbReference>
<feature type="transmembrane region" description="Helical" evidence="1">
    <location>
        <begin position="20"/>
        <end position="41"/>
    </location>
</feature>
<dbReference type="PATRIC" id="fig|1227488.3.peg.1401"/>
<name>M0CCT4_9EURY</name>
<evidence type="ECO:0000313" key="3">
    <source>
        <dbReference type="Proteomes" id="UP000011657"/>
    </source>
</evidence>
<dbReference type="AlphaFoldDB" id="M0CCT4"/>
<sequence>MTYQPSRREWWATLHPAGRLAVIGFVTAVFWAGYLMIAYPIPPIAEFSTVVLLAVSSGVIFLLAWSGGFDS</sequence>
<gene>
    <name evidence="2" type="ORF">C477_07131</name>
</gene>
<keyword evidence="3" id="KW-1185">Reference proteome</keyword>
<protein>
    <submittedName>
        <fullName evidence="2">Uncharacterized protein</fullName>
    </submittedName>
</protein>
<dbReference type="Proteomes" id="UP000011657">
    <property type="component" value="Unassembled WGS sequence"/>
</dbReference>
<keyword evidence="1" id="KW-1133">Transmembrane helix</keyword>
<feature type="transmembrane region" description="Helical" evidence="1">
    <location>
        <begin position="47"/>
        <end position="65"/>
    </location>
</feature>
<organism evidence="2 3">
    <name type="scientific">Haloterrigena salina JCM 13891</name>
    <dbReference type="NCBI Taxonomy" id="1227488"/>
    <lineage>
        <taxon>Archaea</taxon>
        <taxon>Methanobacteriati</taxon>
        <taxon>Methanobacteriota</taxon>
        <taxon>Stenosarchaea group</taxon>
        <taxon>Halobacteria</taxon>
        <taxon>Halobacteriales</taxon>
        <taxon>Natrialbaceae</taxon>
        <taxon>Haloterrigena</taxon>
    </lineage>
</organism>